<name>A0AA40JQB8_STAAU</name>
<feature type="compositionally biased region" description="Polar residues" evidence="1">
    <location>
        <begin position="135"/>
        <end position="145"/>
    </location>
</feature>
<comment type="caution">
    <text evidence="2">The sequence shown here is derived from an EMBL/GenBank/DDBJ whole genome shotgun (WGS) entry which is preliminary data.</text>
</comment>
<sequence>IEGRVRQLLDPGAQGARQHLGQHEVPEEHLHEQRHVAEQLDIGRADRARRLRGQGAQHPDQRAEAEGDHPGRERRGDGPAQAGEEHVGIRAGALRRGLEEDAPVPGVVHRLASPPMSLPLRISRRPGPGCRSGWRTASASPRSSA</sequence>
<evidence type="ECO:0000313" key="3">
    <source>
        <dbReference type="Proteomes" id="UP000032274"/>
    </source>
</evidence>
<gene>
    <name evidence="2" type="ORF">QU38_01505</name>
</gene>
<proteinExistence type="predicted"/>
<protein>
    <submittedName>
        <fullName evidence="2">Uncharacterized protein</fullName>
    </submittedName>
</protein>
<accession>A0AA40JQB8</accession>
<feature type="compositionally biased region" description="Basic and acidic residues" evidence="1">
    <location>
        <begin position="59"/>
        <end position="88"/>
    </location>
</feature>
<feature type="region of interest" description="Disordered" evidence="1">
    <location>
        <begin position="39"/>
        <end position="145"/>
    </location>
</feature>
<reference evidence="2 3" key="1">
    <citation type="submission" date="2015-01" db="EMBL/GenBank/DDBJ databases">
        <title>Characterization of Swiss Staphylococcus aureus strains involved in food poisoning.</title>
        <authorList>
            <person name="Crovadore J."/>
            <person name="Chablais R."/>
            <person name="Tonacini J."/>
            <person name="Schnyder B."/>
            <person name="Lefort F."/>
        </authorList>
    </citation>
    <scope>NUCLEOTIDE SEQUENCE [LARGE SCALE GENOMIC DNA]</scope>
    <source>
        <strain evidence="2 3">SA-120</strain>
    </source>
</reference>
<feature type="non-terminal residue" evidence="2">
    <location>
        <position position="145"/>
    </location>
</feature>
<evidence type="ECO:0000256" key="1">
    <source>
        <dbReference type="SAM" id="MobiDB-lite"/>
    </source>
</evidence>
<dbReference type="Proteomes" id="UP000032274">
    <property type="component" value="Unassembled WGS sequence"/>
</dbReference>
<organism evidence="2 3">
    <name type="scientific">Staphylococcus aureus</name>
    <dbReference type="NCBI Taxonomy" id="1280"/>
    <lineage>
        <taxon>Bacteria</taxon>
        <taxon>Bacillati</taxon>
        <taxon>Bacillota</taxon>
        <taxon>Bacilli</taxon>
        <taxon>Bacillales</taxon>
        <taxon>Staphylococcaceae</taxon>
        <taxon>Staphylococcus</taxon>
    </lineage>
</organism>
<dbReference type="EMBL" id="JXIG01000327">
    <property type="protein sequence ID" value="KIU01462.1"/>
    <property type="molecule type" value="Genomic_DNA"/>
</dbReference>
<feature type="compositionally biased region" description="Basic and acidic residues" evidence="1">
    <location>
        <begin position="39"/>
        <end position="48"/>
    </location>
</feature>
<dbReference type="AlphaFoldDB" id="A0AA40JQB8"/>
<feature type="non-terminal residue" evidence="2">
    <location>
        <position position="1"/>
    </location>
</feature>
<evidence type="ECO:0000313" key="2">
    <source>
        <dbReference type="EMBL" id="KIU01462.1"/>
    </source>
</evidence>
<feature type="region of interest" description="Disordered" evidence="1">
    <location>
        <begin position="1"/>
        <end position="20"/>
    </location>
</feature>